<feature type="compositionally biased region" description="Basic and acidic residues" evidence="1">
    <location>
        <begin position="28"/>
        <end position="51"/>
    </location>
</feature>
<feature type="compositionally biased region" description="Basic residues" evidence="1">
    <location>
        <begin position="82"/>
        <end position="93"/>
    </location>
</feature>
<evidence type="ECO:0000256" key="1">
    <source>
        <dbReference type="SAM" id="MobiDB-lite"/>
    </source>
</evidence>
<sequence length="142" mass="14932">MGCVFGKEVSSSGPPSGDDVVVGNGRGKGGERDLSVPSGRREKVVVSKSEEEGGGGGGGGGGGDAQNVSNQKEEERKDENSRRHRGEKRRSKPNPRLSNPPKNIHGEQVAAGWPSWLSAVAGEAINGWTPRRADSFEKIDKA</sequence>
<reference evidence="2 4" key="1">
    <citation type="journal article" date="2023" name="bioRxiv">
        <title>Genome report: Whole genome sequence and annotation of Penstemon davidsonii.</title>
        <authorList>
            <person name="Ostevik K.L."/>
            <person name="Alabady M."/>
            <person name="Zhang M."/>
            <person name="Rausher M.D."/>
        </authorList>
    </citation>
    <scope>NUCLEOTIDE SEQUENCE [LARGE SCALE GENOMIC DNA]</scope>
    <source>
        <strain evidence="2">DNT005</strain>
        <tissue evidence="2">Whole leaf</tissue>
    </source>
</reference>
<dbReference type="EMBL" id="JAYDYQ010002688">
    <property type="protein sequence ID" value="KAK4477918.1"/>
    <property type="molecule type" value="Genomic_DNA"/>
</dbReference>
<protein>
    <recommendedName>
        <fullName evidence="5">Serine/threonine-protein kinase</fullName>
    </recommendedName>
</protein>
<feature type="compositionally biased region" description="Gly residues" evidence="1">
    <location>
        <begin position="54"/>
        <end position="64"/>
    </location>
</feature>
<evidence type="ECO:0008006" key="5">
    <source>
        <dbReference type="Google" id="ProtNLM"/>
    </source>
</evidence>
<dbReference type="EMBL" id="JAYDYQ010002688">
    <property type="protein sequence ID" value="KAK4477930.1"/>
    <property type="molecule type" value="Genomic_DNA"/>
</dbReference>
<organism evidence="2 4">
    <name type="scientific">Penstemon davidsonii</name>
    <dbReference type="NCBI Taxonomy" id="160366"/>
    <lineage>
        <taxon>Eukaryota</taxon>
        <taxon>Viridiplantae</taxon>
        <taxon>Streptophyta</taxon>
        <taxon>Embryophyta</taxon>
        <taxon>Tracheophyta</taxon>
        <taxon>Spermatophyta</taxon>
        <taxon>Magnoliopsida</taxon>
        <taxon>eudicotyledons</taxon>
        <taxon>Gunneridae</taxon>
        <taxon>Pentapetalae</taxon>
        <taxon>asterids</taxon>
        <taxon>lamiids</taxon>
        <taxon>Lamiales</taxon>
        <taxon>Plantaginaceae</taxon>
        <taxon>Cheloneae</taxon>
        <taxon>Penstemon</taxon>
    </lineage>
</organism>
<gene>
    <name evidence="2" type="ORF">RD792_017183</name>
    <name evidence="3" type="ORF">RD792_017195</name>
</gene>
<reference evidence="2" key="2">
    <citation type="submission" date="2023-12" db="EMBL/GenBank/DDBJ databases">
        <authorList>
            <person name="Ostevik K."/>
            <person name="Alabady M."/>
            <person name="Zhang M."/>
            <person name="Rausher M."/>
        </authorList>
    </citation>
    <scope>NUCLEOTIDE SEQUENCE</scope>
    <source>
        <strain evidence="2">DNT005</strain>
        <tissue evidence="2">Whole leaf</tissue>
    </source>
</reference>
<name>A0ABR0CLA1_9LAMI</name>
<comment type="caution">
    <text evidence="2">The sequence shown here is derived from an EMBL/GenBank/DDBJ whole genome shotgun (WGS) entry which is preliminary data.</text>
</comment>
<proteinExistence type="predicted"/>
<accession>A0ABR0CLA1</accession>
<keyword evidence="4" id="KW-1185">Reference proteome</keyword>
<evidence type="ECO:0000313" key="4">
    <source>
        <dbReference type="Proteomes" id="UP001291926"/>
    </source>
</evidence>
<dbReference type="Proteomes" id="UP001291926">
    <property type="component" value="Unassembled WGS sequence"/>
</dbReference>
<evidence type="ECO:0000313" key="2">
    <source>
        <dbReference type="EMBL" id="KAK4477918.1"/>
    </source>
</evidence>
<feature type="region of interest" description="Disordered" evidence="1">
    <location>
        <begin position="1"/>
        <end position="110"/>
    </location>
</feature>
<feature type="compositionally biased region" description="Basic and acidic residues" evidence="1">
    <location>
        <begin position="71"/>
        <end position="81"/>
    </location>
</feature>
<evidence type="ECO:0000313" key="3">
    <source>
        <dbReference type="EMBL" id="KAK4477930.1"/>
    </source>
</evidence>